<name>A0ABV6BG54_9GAMM</name>
<sequence length="182" mass="19566">MRKAGISRVGIVCSVMLSLSACSQTPTPVAAQAAATVQPAAAVAVPVAEFAIHTGAQLPWQTLRTIDGHDVKLEPGKRQLLVFFATWCHDSQRAMTQLMASDLVRQQDLQIIGIGRQEQIPALQKFSSDYKLNFALVADPDRALYAKVASKGIPQLVTVAADGTIQQVLLGEVPDAIAQLHW</sequence>
<evidence type="ECO:0000313" key="3">
    <source>
        <dbReference type="EMBL" id="MFC0049856.1"/>
    </source>
</evidence>
<dbReference type="Gene3D" id="3.40.30.10">
    <property type="entry name" value="Glutaredoxin"/>
    <property type="match status" value="1"/>
</dbReference>
<organism evidence="3 4">
    <name type="scientific">Rheinheimera tilapiae</name>
    <dbReference type="NCBI Taxonomy" id="875043"/>
    <lineage>
        <taxon>Bacteria</taxon>
        <taxon>Pseudomonadati</taxon>
        <taxon>Pseudomonadota</taxon>
        <taxon>Gammaproteobacteria</taxon>
        <taxon>Chromatiales</taxon>
        <taxon>Chromatiaceae</taxon>
        <taxon>Rheinheimera</taxon>
    </lineage>
</organism>
<feature type="signal peptide" evidence="1">
    <location>
        <begin position="1"/>
        <end position="23"/>
    </location>
</feature>
<dbReference type="SUPFAM" id="SSF52833">
    <property type="entry name" value="Thioredoxin-like"/>
    <property type="match status" value="1"/>
</dbReference>
<keyword evidence="4" id="KW-1185">Reference proteome</keyword>
<protein>
    <submittedName>
        <fullName evidence="3">TlpA family protein disulfide reductase</fullName>
    </submittedName>
</protein>
<feature type="domain" description="Alkyl hydroperoxide reductase subunit C/ Thiol specific antioxidant" evidence="2">
    <location>
        <begin position="56"/>
        <end position="167"/>
    </location>
</feature>
<dbReference type="EMBL" id="JBHLXP010000004">
    <property type="protein sequence ID" value="MFC0049856.1"/>
    <property type="molecule type" value="Genomic_DNA"/>
</dbReference>
<accession>A0ABV6BG54</accession>
<reference evidence="3 4" key="1">
    <citation type="submission" date="2024-09" db="EMBL/GenBank/DDBJ databases">
        <authorList>
            <person name="Sun Q."/>
            <person name="Mori K."/>
        </authorList>
    </citation>
    <scope>NUCLEOTIDE SEQUENCE [LARGE SCALE GENOMIC DNA]</scope>
    <source>
        <strain evidence="3 4">KCTC 23315</strain>
    </source>
</reference>
<dbReference type="InterPro" id="IPR050553">
    <property type="entry name" value="Thioredoxin_ResA/DsbE_sf"/>
</dbReference>
<proteinExistence type="predicted"/>
<keyword evidence="1" id="KW-0732">Signal</keyword>
<evidence type="ECO:0000259" key="2">
    <source>
        <dbReference type="Pfam" id="PF00578"/>
    </source>
</evidence>
<dbReference type="PANTHER" id="PTHR42852:SF13">
    <property type="entry name" value="PROTEIN DIPZ"/>
    <property type="match status" value="1"/>
</dbReference>
<evidence type="ECO:0000256" key="1">
    <source>
        <dbReference type="SAM" id="SignalP"/>
    </source>
</evidence>
<gene>
    <name evidence="3" type="ORF">ACFFJP_16265</name>
</gene>
<evidence type="ECO:0000313" key="4">
    <source>
        <dbReference type="Proteomes" id="UP001589813"/>
    </source>
</evidence>
<feature type="chain" id="PRO_5047144924" evidence="1">
    <location>
        <begin position="24"/>
        <end position="182"/>
    </location>
</feature>
<dbReference type="Pfam" id="PF00578">
    <property type="entry name" value="AhpC-TSA"/>
    <property type="match status" value="1"/>
</dbReference>
<dbReference type="RefSeq" id="WP_377246508.1">
    <property type="nucleotide sequence ID" value="NZ_JBHLXP010000004.1"/>
</dbReference>
<comment type="caution">
    <text evidence="3">The sequence shown here is derived from an EMBL/GenBank/DDBJ whole genome shotgun (WGS) entry which is preliminary data.</text>
</comment>
<dbReference type="PROSITE" id="PS51257">
    <property type="entry name" value="PROKAR_LIPOPROTEIN"/>
    <property type="match status" value="1"/>
</dbReference>
<dbReference type="InterPro" id="IPR036249">
    <property type="entry name" value="Thioredoxin-like_sf"/>
</dbReference>
<dbReference type="CDD" id="cd02966">
    <property type="entry name" value="TlpA_like_family"/>
    <property type="match status" value="1"/>
</dbReference>
<dbReference type="Proteomes" id="UP001589813">
    <property type="component" value="Unassembled WGS sequence"/>
</dbReference>
<dbReference type="InterPro" id="IPR000866">
    <property type="entry name" value="AhpC/TSA"/>
</dbReference>
<dbReference type="PANTHER" id="PTHR42852">
    <property type="entry name" value="THIOL:DISULFIDE INTERCHANGE PROTEIN DSBE"/>
    <property type="match status" value="1"/>
</dbReference>